<organism evidence="1 2">
    <name type="scientific">Armillaria tabescens</name>
    <name type="common">Ringless honey mushroom</name>
    <name type="synonym">Agaricus tabescens</name>
    <dbReference type="NCBI Taxonomy" id="1929756"/>
    <lineage>
        <taxon>Eukaryota</taxon>
        <taxon>Fungi</taxon>
        <taxon>Dikarya</taxon>
        <taxon>Basidiomycota</taxon>
        <taxon>Agaricomycotina</taxon>
        <taxon>Agaricomycetes</taxon>
        <taxon>Agaricomycetidae</taxon>
        <taxon>Agaricales</taxon>
        <taxon>Marasmiineae</taxon>
        <taxon>Physalacriaceae</taxon>
        <taxon>Desarmillaria</taxon>
    </lineage>
</organism>
<dbReference type="GeneID" id="85353321"/>
<dbReference type="RefSeq" id="XP_060328782.1">
    <property type="nucleotide sequence ID" value="XM_060469773.1"/>
</dbReference>
<accession>A0AA39K649</accession>
<name>A0AA39K649_ARMTA</name>
<protein>
    <submittedName>
        <fullName evidence="1">Uncharacterized protein</fullName>
    </submittedName>
</protein>
<reference evidence="1" key="1">
    <citation type="submission" date="2023-06" db="EMBL/GenBank/DDBJ databases">
        <authorList>
            <consortium name="Lawrence Berkeley National Laboratory"/>
            <person name="Ahrendt S."/>
            <person name="Sahu N."/>
            <person name="Indic B."/>
            <person name="Wong-Bajracharya J."/>
            <person name="Merenyi Z."/>
            <person name="Ke H.-M."/>
            <person name="Monk M."/>
            <person name="Kocsube S."/>
            <person name="Drula E."/>
            <person name="Lipzen A."/>
            <person name="Balint B."/>
            <person name="Henrissat B."/>
            <person name="Andreopoulos B."/>
            <person name="Martin F.M."/>
            <person name="Harder C.B."/>
            <person name="Rigling D."/>
            <person name="Ford K.L."/>
            <person name="Foster G.D."/>
            <person name="Pangilinan J."/>
            <person name="Papanicolaou A."/>
            <person name="Barry K."/>
            <person name="LaButti K."/>
            <person name="Viragh M."/>
            <person name="Koriabine M."/>
            <person name="Yan M."/>
            <person name="Riley R."/>
            <person name="Champramary S."/>
            <person name="Plett K.L."/>
            <person name="Tsai I.J."/>
            <person name="Slot J."/>
            <person name="Sipos G."/>
            <person name="Plett J."/>
            <person name="Nagy L.G."/>
            <person name="Grigoriev I.V."/>
        </authorList>
    </citation>
    <scope>NUCLEOTIDE SEQUENCE</scope>
    <source>
        <strain evidence="1">CCBAS 213</strain>
    </source>
</reference>
<proteinExistence type="predicted"/>
<sequence>MISALEPELALRQAIKAKQVITYTSSDGPRSSLSSAAHLVIPLYTFAKLHKIDTRERAEYWFRECYSKEKVVVWLKGKGSESDMILRAAATRNAIIRPEGLIHPPEVFYVTGKKQWDFLDTDDLLKAHQTESKKLNVCGILTKAIGFPQKSAQFDDLLLFRPAVDTLEGLETKIRGHHERISPYMQKAVFVQKRAGRKFGLHSNSCQERLLRFMLGIARILVSGFGKVILYAVS</sequence>
<evidence type="ECO:0000313" key="1">
    <source>
        <dbReference type="EMBL" id="KAK0455272.1"/>
    </source>
</evidence>
<keyword evidence="2" id="KW-1185">Reference proteome</keyword>
<dbReference type="AlphaFoldDB" id="A0AA39K649"/>
<evidence type="ECO:0000313" key="2">
    <source>
        <dbReference type="Proteomes" id="UP001175211"/>
    </source>
</evidence>
<dbReference type="Proteomes" id="UP001175211">
    <property type="component" value="Unassembled WGS sequence"/>
</dbReference>
<dbReference type="EMBL" id="JAUEPS010000026">
    <property type="protein sequence ID" value="KAK0455272.1"/>
    <property type="molecule type" value="Genomic_DNA"/>
</dbReference>
<comment type="caution">
    <text evidence="1">The sequence shown here is derived from an EMBL/GenBank/DDBJ whole genome shotgun (WGS) entry which is preliminary data.</text>
</comment>
<gene>
    <name evidence="1" type="ORF">EV420DRAFT_1481510</name>
</gene>